<feature type="region of interest" description="Disordered" evidence="1">
    <location>
        <begin position="29"/>
        <end position="60"/>
    </location>
</feature>
<name>I6ZE66_MYCWM</name>
<accession>I6ZE66</accession>
<protein>
    <submittedName>
        <fullName evidence="2">Uncharacterized protein</fullName>
    </submittedName>
</protein>
<feature type="compositionally biased region" description="Polar residues" evidence="1">
    <location>
        <begin position="48"/>
        <end position="60"/>
    </location>
</feature>
<dbReference type="HOGENOM" id="CLU_1509040_0_0_14"/>
<evidence type="ECO:0000256" key="1">
    <source>
        <dbReference type="SAM" id="MobiDB-lite"/>
    </source>
</evidence>
<proteinExistence type="predicted"/>
<dbReference type="Proteomes" id="UP000009005">
    <property type="component" value="Chromosome"/>
</dbReference>
<sequence length="178" mass="19308">MVISKTFIGIVVGGLPAVAIASSLGTSLTSSSKKERQGTDTSIESRTETSNPKWNHPSQIPQAECYEVTKDESENTKLIFCTDSKFYLYGSNKSITKVKSVKAQDPTRIVIELEGEQDTKRKTFSLSGNGLAGVSLNEELNGNRACNINQTLDNASDKQVLICKNALSNPIPLLNLEP</sequence>
<evidence type="ECO:0000313" key="3">
    <source>
        <dbReference type="Proteomes" id="UP000009005"/>
    </source>
</evidence>
<keyword evidence="3" id="KW-1185">Reference proteome</keyword>
<reference evidence="2 3" key="1">
    <citation type="journal article" date="2012" name="J. Bacteriol.">
        <title>Complete genome sequence of Mycoplasma wenyonii strain Massachusetts.</title>
        <authorList>
            <person name="Dos Santos A.P."/>
            <person name="Guimaraes A.M."/>
            <person name="do Nascimento N.C."/>
            <person name="Sanmiguel P.J."/>
            <person name="Messick J.B."/>
        </authorList>
    </citation>
    <scope>NUCLEOTIDE SEQUENCE [LARGE SCALE GENOMIC DNA]</scope>
    <source>
        <strain evidence="2 3">Massachusetts</strain>
    </source>
</reference>
<organism evidence="2 3">
    <name type="scientific">Mycoplasma wenyonii (strain Massachusetts)</name>
    <name type="common">Eperythrozoon wenyonii</name>
    <dbReference type="NCBI Taxonomy" id="1197325"/>
    <lineage>
        <taxon>Bacteria</taxon>
        <taxon>Bacillati</taxon>
        <taxon>Mycoplasmatota</taxon>
        <taxon>Mollicutes</taxon>
        <taxon>Mycoplasmataceae</taxon>
        <taxon>Mycoplasma</taxon>
    </lineage>
</organism>
<gene>
    <name evidence="2" type="ordered locus">WEN_00200</name>
</gene>
<dbReference type="EMBL" id="CP003703">
    <property type="protein sequence ID" value="AFN64847.1"/>
    <property type="molecule type" value="Genomic_DNA"/>
</dbReference>
<evidence type="ECO:0000313" key="2">
    <source>
        <dbReference type="EMBL" id="AFN64847.1"/>
    </source>
</evidence>
<dbReference type="RefSeq" id="WP_014849557.1">
    <property type="nucleotide sequence ID" value="NC_018149.1"/>
</dbReference>
<dbReference type="PATRIC" id="fig|1197325.3.peg.44"/>
<dbReference type="STRING" id="1197325.WEN_00200"/>
<dbReference type="KEGG" id="mwe:WEN_00200"/>
<dbReference type="AlphaFoldDB" id="I6ZE66"/>
<feature type="compositionally biased region" description="Basic and acidic residues" evidence="1">
    <location>
        <begin position="32"/>
        <end position="47"/>
    </location>
</feature>